<evidence type="ECO:0000313" key="1">
    <source>
        <dbReference type="EMBL" id="QCH92253.1"/>
    </source>
</evidence>
<organism evidence="1 2">
    <name type="scientific">Escherichia coli O145:NM</name>
    <dbReference type="NCBI Taxonomy" id="991919"/>
    <lineage>
        <taxon>Bacteria</taxon>
        <taxon>Pseudomonadati</taxon>
        <taxon>Pseudomonadota</taxon>
        <taxon>Gammaproteobacteria</taxon>
        <taxon>Enterobacterales</taxon>
        <taxon>Enterobacteriaceae</taxon>
        <taxon>Escherichia</taxon>
    </lineage>
</organism>
<gene>
    <name evidence="1" type="ORF">CCU01_004760</name>
</gene>
<accession>A0A4P8BWD3</accession>
<name>A0A4P8BWD3_ECOLX</name>
<dbReference type="EMBL" id="CP031919">
    <property type="protein sequence ID" value="QCH92253.1"/>
    <property type="molecule type" value="Genomic_DNA"/>
</dbReference>
<evidence type="ECO:0000313" key="2">
    <source>
        <dbReference type="Proteomes" id="UP000310529"/>
    </source>
</evidence>
<dbReference type="AlphaFoldDB" id="A0A4P8BWD3"/>
<reference evidence="1 2" key="1">
    <citation type="submission" date="2018-08" db="EMBL/GenBank/DDBJ databases">
        <title>Food and Water Consortium WGS.</title>
        <authorList>
            <person name="Tyson S."/>
            <person name="Peterson C.-L."/>
            <person name="Olson A."/>
            <person name="Tyler S."/>
            <person name="Cabral J."/>
            <person name="Lynch T."/>
            <person name="Knox N."/>
            <person name="Van Domselaar G."/>
            <person name="Graham M."/>
        </authorList>
    </citation>
    <scope>NUCLEOTIDE SEQUENCE [LARGE SCALE GENOMIC DNA]</scope>
    <source>
        <strain evidence="1 2">FWSEC0002</strain>
    </source>
</reference>
<protein>
    <submittedName>
        <fullName evidence="1">Pilus assembly protein CpaB</fullName>
    </submittedName>
</protein>
<dbReference type="Proteomes" id="UP000310529">
    <property type="component" value="Chromosome"/>
</dbReference>
<proteinExistence type="predicted"/>
<sequence>MLFFLSVIVITVGLAGIFMQKSETIPSSIAPTKTPTKTIVVAEATRELKPGHILVPGDYKISTFQINKDEKDIRDISSLGTRNLNGYLMRNNISQFSSILPEAVESPSSETFLVHSLGPDELPYGYPVRPEDEYLLTSLSAGDKVSLYIRLTEVEKDKETKVGFVPEGSRQADKEMKKYVLSKLSEPLSILQIDKDKKVKSSGRSYGQAQPVGTIVLRMNRKQLADLRVVEEVGDILLFPAANGQGNVKVRMDDVLPQFRSVKELRGHK</sequence>